<dbReference type="Proteomes" id="UP001476950">
    <property type="component" value="Unassembled WGS sequence"/>
</dbReference>
<evidence type="ECO:0000313" key="2">
    <source>
        <dbReference type="Proteomes" id="UP001476950"/>
    </source>
</evidence>
<comment type="caution">
    <text evidence="1">The sequence shown here is derived from an EMBL/GenBank/DDBJ whole genome shotgun (WGS) entry which is preliminary data.</text>
</comment>
<keyword evidence="2" id="KW-1185">Reference proteome</keyword>
<accession>A0ABV0KSK9</accession>
<protein>
    <recommendedName>
        <fullName evidence="3">Glycosyl transferase</fullName>
    </recommendedName>
</protein>
<reference evidence="1 2" key="1">
    <citation type="submission" date="2022-04" db="EMBL/GenBank/DDBJ databases">
        <title>Positive selection, recombination, and allopatry shape intraspecific diversity of widespread and dominant cyanobacteria.</title>
        <authorList>
            <person name="Wei J."/>
            <person name="Shu W."/>
            <person name="Hu C."/>
        </authorList>
    </citation>
    <scope>NUCLEOTIDE SEQUENCE [LARGE SCALE GENOMIC DNA]</scope>
    <source>
        <strain evidence="1 2">AS-A4</strain>
    </source>
</reference>
<name>A0ABV0KSK9_9CYAN</name>
<dbReference type="RefSeq" id="WP_190452735.1">
    <property type="nucleotide sequence ID" value="NZ_JAMPLM010000058.1"/>
</dbReference>
<proteinExistence type="predicted"/>
<dbReference type="EMBL" id="JAMPLM010000058">
    <property type="protein sequence ID" value="MEP1062232.1"/>
    <property type="molecule type" value="Genomic_DNA"/>
</dbReference>
<sequence>MGNNNNNHVLTPRLSCRSLATFGDSDYCQPFRGIKEMTAAPSRGVVYCAVRSPLYLEAALISALALRQLEPDLPIVLLSDFERLESLGLERFHLTCQRVVLPTVGLRPQSMASRWVKTHLPEWSPFAETLYLDADVLPIQPIEPIWECLQAGSLALAVDVNGTLAQCDHVAAVEKAYTLQQCAADSLQWNGGVMLWQRCPAVLTLFETWQVEWQRWQQHDQLALLRSLQTTALPVVELPNVYNFPASHITPVIVQQNQVRLLHCWGGFVKTGRFRAIAQRLMPHSTAQALQVWQQFTSALTEGEGTG</sequence>
<evidence type="ECO:0000313" key="1">
    <source>
        <dbReference type="EMBL" id="MEP1062232.1"/>
    </source>
</evidence>
<gene>
    <name evidence="1" type="ORF">NDI38_28060</name>
</gene>
<dbReference type="InterPro" id="IPR029044">
    <property type="entry name" value="Nucleotide-diphossugar_trans"/>
</dbReference>
<dbReference type="Gene3D" id="3.90.550.10">
    <property type="entry name" value="Spore Coat Polysaccharide Biosynthesis Protein SpsA, Chain A"/>
    <property type="match status" value="1"/>
</dbReference>
<organism evidence="1 2">
    <name type="scientific">Stenomitos frigidus AS-A4</name>
    <dbReference type="NCBI Taxonomy" id="2933935"/>
    <lineage>
        <taxon>Bacteria</taxon>
        <taxon>Bacillati</taxon>
        <taxon>Cyanobacteriota</taxon>
        <taxon>Cyanophyceae</taxon>
        <taxon>Leptolyngbyales</taxon>
        <taxon>Leptolyngbyaceae</taxon>
        <taxon>Stenomitos</taxon>
    </lineage>
</organism>
<evidence type="ECO:0008006" key="3">
    <source>
        <dbReference type="Google" id="ProtNLM"/>
    </source>
</evidence>
<dbReference type="SUPFAM" id="SSF53448">
    <property type="entry name" value="Nucleotide-diphospho-sugar transferases"/>
    <property type="match status" value="1"/>
</dbReference>